<feature type="compositionally biased region" description="Low complexity" evidence="7">
    <location>
        <begin position="208"/>
        <end position="228"/>
    </location>
</feature>
<feature type="compositionally biased region" description="Polar residues" evidence="7">
    <location>
        <begin position="1"/>
        <end position="23"/>
    </location>
</feature>
<keyword evidence="5" id="KW-0804">Transcription</keyword>
<dbReference type="InterPro" id="IPR045314">
    <property type="entry name" value="bZIP_plant_GBF1"/>
</dbReference>
<keyword evidence="3" id="KW-0805">Transcription regulation</keyword>
<proteinExistence type="inferred from homology"/>
<feature type="compositionally biased region" description="Polar residues" evidence="7">
    <location>
        <begin position="359"/>
        <end position="372"/>
    </location>
</feature>
<dbReference type="InterPro" id="IPR044827">
    <property type="entry name" value="GBF-like"/>
</dbReference>
<feature type="domain" description="BZIP" evidence="8">
    <location>
        <begin position="238"/>
        <end position="301"/>
    </location>
</feature>
<dbReference type="InterPro" id="IPR004827">
    <property type="entry name" value="bZIP"/>
</dbReference>
<feature type="compositionally biased region" description="Basic and acidic residues" evidence="7">
    <location>
        <begin position="111"/>
        <end position="124"/>
    </location>
</feature>
<evidence type="ECO:0000256" key="3">
    <source>
        <dbReference type="ARBA" id="ARBA00023015"/>
    </source>
</evidence>
<dbReference type="GO" id="GO:0003700">
    <property type="term" value="F:DNA-binding transcription factor activity"/>
    <property type="evidence" value="ECO:0007669"/>
    <property type="project" value="InterPro"/>
</dbReference>
<dbReference type="SMART" id="SM00338">
    <property type="entry name" value="BRLZ"/>
    <property type="match status" value="1"/>
</dbReference>
<feature type="region of interest" description="Disordered" evidence="7">
    <location>
        <begin position="1"/>
        <end position="27"/>
    </location>
</feature>
<dbReference type="GO" id="GO:0000976">
    <property type="term" value="F:transcription cis-regulatory region binding"/>
    <property type="evidence" value="ECO:0007669"/>
    <property type="project" value="UniProtKB-ARBA"/>
</dbReference>
<feature type="compositionally biased region" description="Basic and acidic residues" evidence="7">
    <location>
        <begin position="234"/>
        <end position="253"/>
    </location>
</feature>
<dbReference type="InterPro" id="IPR046347">
    <property type="entry name" value="bZIP_sf"/>
</dbReference>
<protein>
    <recommendedName>
        <fullName evidence="8">BZIP domain-containing protein</fullName>
    </recommendedName>
</protein>
<dbReference type="FunFam" id="1.20.5.170:FF:000063">
    <property type="entry name" value="G-box binding factor 3"/>
    <property type="match status" value="1"/>
</dbReference>
<evidence type="ECO:0000256" key="5">
    <source>
        <dbReference type="ARBA" id="ARBA00023163"/>
    </source>
</evidence>
<feature type="compositionally biased region" description="Basic and acidic residues" evidence="7">
    <location>
        <begin position="348"/>
        <end position="358"/>
    </location>
</feature>
<dbReference type="PROSITE" id="PS00036">
    <property type="entry name" value="BZIP_BASIC"/>
    <property type="match status" value="1"/>
</dbReference>
<evidence type="ECO:0000313" key="9">
    <source>
        <dbReference type="EMBL" id="KAG0452146.1"/>
    </source>
</evidence>
<comment type="similarity">
    <text evidence="2">Belongs to the bZIP family.</text>
</comment>
<dbReference type="PANTHER" id="PTHR45967:SF38">
    <property type="entry name" value="G-BOX-BINDING FACTOR 2"/>
    <property type="match status" value="1"/>
</dbReference>
<feature type="region of interest" description="Disordered" evidence="7">
    <location>
        <begin position="100"/>
        <end position="262"/>
    </location>
</feature>
<reference evidence="9 10" key="1">
    <citation type="journal article" date="2020" name="Nat. Food">
        <title>A phased Vanilla planifolia genome enables genetic improvement of flavour and production.</title>
        <authorList>
            <person name="Hasing T."/>
            <person name="Tang H."/>
            <person name="Brym M."/>
            <person name="Khazi F."/>
            <person name="Huang T."/>
            <person name="Chambers A.H."/>
        </authorList>
    </citation>
    <scope>NUCLEOTIDE SEQUENCE [LARGE SCALE GENOMIC DNA]</scope>
    <source>
        <tissue evidence="9">Leaf</tissue>
    </source>
</reference>
<dbReference type="GO" id="GO:0005737">
    <property type="term" value="C:cytoplasm"/>
    <property type="evidence" value="ECO:0007669"/>
    <property type="project" value="UniProtKB-ARBA"/>
</dbReference>
<name>A0A835PHA3_VANPL</name>
<dbReference type="Pfam" id="PF00170">
    <property type="entry name" value="bZIP_1"/>
    <property type="match status" value="1"/>
</dbReference>
<evidence type="ECO:0000256" key="4">
    <source>
        <dbReference type="ARBA" id="ARBA00023125"/>
    </source>
</evidence>
<dbReference type="EMBL" id="JADCNL010000023">
    <property type="protein sequence ID" value="KAG0452146.1"/>
    <property type="molecule type" value="Genomic_DNA"/>
</dbReference>
<dbReference type="Pfam" id="PF07777">
    <property type="entry name" value="MFMR"/>
    <property type="match status" value="1"/>
</dbReference>
<keyword evidence="4" id="KW-0238">DNA-binding</keyword>
<dbReference type="PANTHER" id="PTHR45967">
    <property type="entry name" value="G-BOX-BINDING FACTOR 3-RELATED"/>
    <property type="match status" value="1"/>
</dbReference>
<organism evidence="9 10">
    <name type="scientific">Vanilla planifolia</name>
    <name type="common">Vanilla</name>
    <dbReference type="NCBI Taxonomy" id="51239"/>
    <lineage>
        <taxon>Eukaryota</taxon>
        <taxon>Viridiplantae</taxon>
        <taxon>Streptophyta</taxon>
        <taxon>Embryophyta</taxon>
        <taxon>Tracheophyta</taxon>
        <taxon>Spermatophyta</taxon>
        <taxon>Magnoliopsida</taxon>
        <taxon>Liliopsida</taxon>
        <taxon>Asparagales</taxon>
        <taxon>Orchidaceae</taxon>
        <taxon>Vanilloideae</taxon>
        <taxon>Vanilleae</taxon>
        <taxon>Vanilla</taxon>
    </lineage>
</organism>
<dbReference type="SUPFAM" id="SSF57959">
    <property type="entry name" value="Leucine zipper domain"/>
    <property type="match status" value="1"/>
</dbReference>
<gene>
    <name evidence="9" type="ORF">HPP92_026117</name>
</gene>
<keyword evidence="6" id="KW-0539">Nucleus</keyword>
<accession>A0A835PHA3</accession>
<comment type="subcellular location">
    <subcellularLocation>
        <location evidence="1">Nucleus</location>
    </subcellularLocation>
</comment>
<dbReference type="Proteomes" id="UP000636800">
    <property type="component" value="Unassembled WGS sequence"/>
</dbReference>
<evidence type="ECO:0000256" key="1">
    <source>
        <dbReference type="ARBA" id="ARBA00004123"/>
    </source>
</evidence>
<sequence>MGANEIVTSSKPDKSSSIMQEQPSVHPYPDWTPMQAFYGPGVPIPSPYFGTAVAPGHTPHPYLWNPQLSQSMISPFGGPYAAIYPHGVYSHPPATHMVSPMNPDVVAKPSTSKERGIGKKKVLDGRAASVGNVDAESVDCNENGFSESENDPEGSSDGSDGNSESGGGSKRIRNRSSEDIPNSGDKNAVRPSNTVNGAARDIPPTISLGVTAAPATVTGTPLVPVPLASLTPTMDERELKREKRKQSNRESARRSRLRKQAETEELAIKVGTLTTENTTLRSEISRLTESSAKLRLENSFLMDKLKMANPMQEEEIASDGIDNEDAPSLVIENLLSRIDNSSPVCENKQMEDEPHENSNGKLHQLLDSNSRTDVVAAS</sequence>
<evidence type="ECO:0000256" key="7">
    <source>
        <dbReference type="SAM" id="MobiDB-lite"/>
    </source>
</evidence>
<keyword evidence="10" id="KW-1185">Reference proteome</keyword>
<evidence type="ECO:0000259" key="8">
    <source>
        <dbReference type="PROSITE" id="PS50217"/>
    </source>
</evidence>
<dbReference type="PROSITE" id="PS50217">
    <property type="entry name" value="BZIP"/>
    <property type="match status" value="1"/>
</dbReference>
<dbReference type="InterPro" id="IPR012900">
    <property type="entry name" value="MFMR"/>
</dbReference>
<dbReference type="OrthoDB" id="1841988at2759"/>
<feature type="region of interest" description="Disordered" evidence="7">
    <location>
        <begin position="340"/>
        <end position="378"/>
    </location>
</feature>
<dbReference type="GO" id="GO:0005634">
    <property type="term" value="C:nucleus"/>
    <property type="evidence" value="ECO:0007669"/>
    <property type="project" value="UniProtKB-SubCell"/>
</dbReference>
<evidence type="ECO:0000313" key="10">
    <source>
        <dbReference type="Proteomes" id="UP000636800"/>
    </source>
</evidence>
<evidence type="ECO:0000256" key="6">
    <source>
        <dbReference type="ARBA" id="ARBA00023242"/>
    </source>
</evidence>
<dbReference type="CDD" id="cd14702">
    <property type="entry name" value="bZIP_plant_GBF1"/>
    <property type="match status" value="1"/>
</dbReference>
<dbReference type="Gene3D" id="1.20.5.170">
    <property type="match status" value="1"/>
</dbReference>
<comment type="caution">
    <text evidence="9">The sequence shown here is derived from an EMBL/GenBank/DDBJ whole genome shotgun (WGS) entry which is preliminary data.</text>
</comment>
<dbReference type="AlphaFoldDB" id="A0A835PHA3"/>
<evidence type="ECO:0000256" key="2">
    <source>
        <dbReference type="ARBA" id="ARBA00007163"/>
    </source>
</evidence>